<dbReference type="SUPFAM" id="SSF54001">
    <property type="entry name" value="Cysteine proteinases"/>
    <property type="match status" value="1"/>
</dbReference>
<protein>
    <recommendedName>
        <fullName evidence="2">Transglutaminase-like domain-containing protein</fullName>
    </recommendedName>
</protein>
<feature type="compositionally biased region" description="Low complexity" evidence="1">
    <location>
        <begin position="27"/>
        <end position="38"/>
    </location>
</feature>
<dbReference type="InterPro" id="IPR038765">
    <property type="entry name" value="Papain-like_cys_pep_sf"/>
</dbReference>
<accession>A0AAN6NFK2</accession>
<proteinExistence type="predicted"/>
<dbReference type="Proteomes" id="UP001303473">
    <property type="component" value="Unassembled WGS sequence"/>
</dbReference>
<dbReference type="GO" id="GO:0005737">
    <property type="term" value="C:cytoplasm"/>
    <property type="evidence" value="ECO:0007669"/>
    <property type="project" value="TreeGrafter"/>
</dbReference>
<feature type="domain" description="Transglutaminase-like" evidence="2">
    <location>
        <begin position="420"/>
        <end position="494"/>
    </location>
</feature>
<dbReference type="Gene3D" id="3.10.620.30">
    <property type="match status" value="1"/>
</dbReference>
<feature type="compositionally biased region" description="Polar residues" evidence="1">
    <location>
        <begin position="113"/>
        <end position="124"/>
    </location>
</feature>
<name>A0AAN6NFK2_9PEZI</name>
<feature type="region of interest" description="Disordered" evidence="1">
    <location>
        <begin position="165"/>
        <end position="222"/>
    </location>
</feature>
<feature type="region of interest" description="Disordered" evidence="1">
    <location>
        <begin position="234"/>
        <end position="308"/>
    </location>
</feature>
<dbReference type="InterPro" id="IPR002931">
    <property type="entry name" value="Transglutaminase-like"/>
</dbReference>
<feature type="compositionally biased region" description="Polar residues" evidence="1">
    <location>
        <begin position="133"/>
        <end position="145"/>
    </location>
</feature>
<evidence type="ECO:0000313" key="4">
    <source>
        <dbReference type="Proteomes" id="UP001303473"/>
    </source>
</evidence>
<evidence type="ECO:0000259" key="2">
    <source>
        <dbReference type="SMART" id="SM00460"/>
    </source>
</evidence>
<keyword evidence="4" id="KW-1185">Reference proteome</keyword>
<feature type="region of interest" description="Disordered" evidence="1">
    <location>
        <begin position="21"/>
        <end position="145"/>
    </location>
</feature>
<evidence type="ECO:0000256" key="1">
    <source>
        <dbReference type="SAM" id="MobiDB-lite"/>
    </source>
</evidence>
<feature type="compositionally biased region" description="Polar residues" evidence="1">
    <location>
        <begin position="50"/>
        <end position="63"/>
    </location>
</feature>
<gene>
    <name evidence="3" type="ORF">QBC46DRAFT_373469</name>
</gene>
<dbReference type="SMART" id="SM00460">
    <property type="entry name" value="TGc"/>
    <property type="match status" value="1"/>
</dbReference>
<dbReference type="PANTHER" id="PTHR46333">
    <property type="entry name" value="CYTOKINESIS PROTEIN 3"/>
    <property type="match status" value="1"/>
</dbReference>
<feature type="compositionally biased region" description="Basic and acidic residues" evidence="1">
    <location>
        <begin position="197"/>
        <end position="213"/>
    </location>
</feature>
<dbReference type="AlphaFoldDB" id="A0AAN6NFK2"/>
<organism evidence="3 4">
    <name type="scientific">Diplogelasinospora grovesii</name>
    <dbReference type="NCBI Taxonomy" id="303347"/>
    <lineage>
        <taxon>Eukaryota</taxon>
        <taxon>Fungi</taxon>
        <taxon>Dikarya</taxon>
        <taxon>Ascomycota</taxon>
        <taxon>Pezizomycotina</taxon>
        <taxon>Sordariomycetes</taxon>
        <taxon>Sordariomycetidae</taxon>
        <taxon>Sordariales</taxon>
        <taxon>Diplogelasinosporaceae</taxon>
        <taxon>Diplogelasinospora</taxon>
    </lineage>
</organism>
<dbReference type="InterPro" id="IPR052557">
    <property type="entry name" value="CAP/Cytokinesis_protein"/>
</dbReference>
<evidence type="ECO:0000313" key="3">
    <source>
        <dbReference type="EMBL" id="KAK3944881.1"/>
    </source>
</evidence>
<dbReference type="Pfam" id="PF01841">
    <property type="entry name" value="Transglut_core"/>
    <property type="match status" value="1"/>
</dbReference>
<feature type="compositionally biased region" description="Polar residues" evidence="1">
    <location>
        <begin position="165"/>
        <end position="178"/>
    </location>
</feature>
<dbReference type="EMBL" id="MU853757">
    <property type="protein sequence ID" value="KAK3944881.1"/>
    <property type="molecule type" value="Genomic_DNA"/>
</dbReference>
<feature type="compositionally biased region" description="Low complexity" evidence="1">
    <location>
        <begin position="72"/>
        <end position="89"/>
    </location>
</feature>
<dbReference type="PANTHER" id="PTHR46333:SF5">
    <property type="entry name" value="TRANSGLUTAMINASE-LIKE DOMAIN-CONTAINING PROTEIN"/>
    <property type="match status" value="1"/>
</dbReference>
<reference evidence="4" key="1">
    <citation type="journal article" date="2023" name="Mol. Phylogenet. Evol.">
        <title>Genome-scale phylogeny and comparative genomics of the fungal order Sordariales.</title>
        <authorList>
            <person name="Hensen N."/>
            <person name="Bonometti L."/>
            <person name="Westerberg I."/>
            <person name="Brannstrom I.O."/>
            <person name="Guillou S."/>
            <person name="Cros-Aarteil S."/>
            <person name="Calhoun S."/>
            <person name="Haridas S."/>
            <person name="Kuo A."/>
            <person name="Mondo S."/>
            <person name="Pangilinan J."/>
            <person name="Riley R."/>
            <person name="LaButti K."/>
            <person name="Andreopoulos B."/>
            <person name="Lipzen A."/>
            <person name="Chen C."/>
            <person name="Yan M."/>
            <person name="Daum C."/>
            <person name="Ng V."/>
            <person name="Clum A."/>
            <person name="Steindorff A."/>
            <person name="Ohm R.A."/>
            <person name="Martin F."/>
            <person name="Silar P."/>
            <person name="Natvig D.O."/>
            <person name="Lalanne C."/>
            <person name="Gautier V."/>
            <person name="Ament-Velasquez S.L."/>
            <person name="Kruys A."/>
            <person name="Hutchinson M.I."/>
            <person name="Powell A.J."/>
            <person name="Barry K."/>
            <person name="Miller A.N."/>
            <person name="Grigoriev I.V."/>
            <person name="Debuchy R."/>
            <person name="Gladieux P."/>
            <person name="Hiltunen Thoren M."/>
            <person name="Johannesson H."/>
        </authorList>
    </citation>
    <scope>NUCLEOTIDE SEQUENCE [LARGE SCALE GENOMIC DNA]</scope>
    <source>
        <strain evidence="4">CBS 340.73</strain>
    </source>
</reference>
<sequence>MAEVEEPQFNTLAERIAALNRQKNFQAPPSGAAAAGKRAPPPPPPNRAATQTIIASQEVSAQKSPVIPPRPTRAATERAPALPRRTTTTNDGGAGHEASPPLPARNLAPPLPTRNSSQQQQQDSPALPPRRPSAQSALSVRRNSNASDISYLSTVSNLSLSHTVSSAGTSVGSETQQPLRRLPPALDQAKLPPLPPTRRELEARAKEAAEKEASSQLVSRAPLLPSKSAPAVARAAIDAAPRPSLPPRLPTRPGRSPIIPASDEGPPPALPTRRLPPPPTTYAPKSPHQGGLKKPNGDDVPPPIPLASRPTLAQIDAARSSSSSSSRPTAVSRSASAPVGSLCLVCRDFSGPDTVASQHPTSSLPRHDTVGYLAHVLCDPFPSLTDKARAIFTWFHHNIQYDVYGLFNNCIPRGQTPEETIFSGKAVCEGYAKVYLAIAQRAGLECVLIGGHGKGLGFTPLTPADPTPPEDATGHAWNAVRIDADEWKVLDACWGAGHVCTGKYVQRFAPEMFYLPNDMIGLKHFPADKRHFFRHDGRVPSWEEYIRGPTGGKEAARWYNAGTDEGLSEFTFAPREKYIPVYNYPENNGVVRFQFSKLCEHWTPEKNGKGKQMLFALKIHGLDGRKEDLVVLDYDGGYWWWLDIQARDLGCPGQKITLFGFTTIDGRDARGVTKEEWLRKKGRCGYAMTSIAEWELI</sequence>
<comment type="caution">
    <text evidence="3">The sequence shown here is derived from an EMBL/GenBank/DDBJ whole genome shotgun (WGS) entry which is preliminary data.</text>
</comment>
<feature type="compositionally biased region" description="Pro residues" evidence="1">
    <location>
        <begin position="265"/>
        <end position="281"/>
    </location>
</feature>